<dbReference type="GO" id="GO:0016788">
    <property type="term" value="F:hydrolase activity, acting on ester bonds"/>
    <property type="evidence" value="ECO:0007669"/>
    <property type="project" value="TreeGrafter"/>
</dbReference>
<dbReference type="OrthoDB" id="9816081at2"/>
<name>A0A1I6XHA3_9BACT</name>
<dbReference type="SUPFAM" id="SSF56300">
    <property type="entry name" value="Metallo-dependent phosphatases"/>
    <property type="match status" value="1"/>
</dbReference>
<feature type="chain" id="PRO_5011711325" evidence="1">
    <location>
        <begin position="21"/>
        <end position="330"/>
    </location>
</feature>
<dbReference type="Proteomes" id="UP000199673">
    <property type="component" value="Unassembled WGS sequence"/>
</dbReference>
<dbReference type="InterPro" id="IPR004843">
    <property type="entry name" value="Calcineurin-like_PHP"/>
</dbReference>
<keyword evidence="4" id="KW-1185">Reference proteome</keyword>
<keyword evidence="1" id="KW-0732">Signal</keyword>
<proteinExistence type="predicted"/>
<reference evidence="4" key="1">
    <citation type="submission" date="2016-10" db="EMBL/GenBank/DDBJ databases">
        <authorList>
            <person name="Varghese N."/>
            <person name="Submissions S."/>
        </authorList>
    </citation>
    <scope>NUCLEOTIDE SEQUENCE [LARGE SCALE GENOMIC DNA]</scope>
    <source>
        <strain evidence="4">DSM 23445</strain>
    </source>
</reference>
<dbReference type="PANTHER" id="PTHR32440">
    <property type="entry name" value="PHOSPHATASE DCR2-RELATED-RELATED"/>
    <property type="match status" value="1"/>
</dbReference>
<dbReference type="CDD" id="cd07383">
    <property type="entry name" value="MPP_Dcr2"/>
    <property type="match status" value="1"/>
</dbReference>
<sequence>MLYKIASFLLLTVFFNTALAQNKPILSFNAGGDFKIVQFTDTHIDIPGNKNRDVFEIVRGIILEERPDLVVLTGDVVTQDDPIQAYQLFEDLFAEFSIPWVVAFGNHDSQHNASRVEIANFLAEFPHCLNADKEETYGNSNFVLTIAGEESKEEALIYIMDSNSNSTLQPQVGGYGWFDFSQVQWYREKSKGFTEVNRGNPLPALAFFHIPLPEYAQAWSNETNPAIGVKNEEECSPEINTGMFAAMLEAGDVMGTFVGHDHINDYIGVHHGIALAYGRVTKMMKNLEEDPLAGGRVIVIKEGKREFETWIRDMNGLKELEVKWPNSFVN</sequence>
<dbReference type="GO" id="GO:0005737">
    <property type="term" value="C:cytoplasm"/>
    <property type="evidence" value="ECO:0007669"/>
    <property type="project" value="TreeGrafter"/>
</dbReference>
<dbReference type="STRING" id="305507.SAMN04489724_0460"/>
<dbReference type="Pfam" id="PF00149">
    <property type="entry name" value="Metallophos"/>
    <property type="match status" value="1"/>
</dbReference>
<protein>
    <submittedName>
        <fullName evidence="3">Calcineurin-like phosphoesterase</fullName>
    </submittedName>
</protein>
<feature type="domain" description="Calcineurin-like phosphoesterase" evidence="2">
    <location>
        <begin position="34"/>
        <end position="263"/>
    </location>
</feature>
<dbReference type="PANTHER" id="PTHR32440:SF11">
    <property type="entry name" value="METALLOPHOSPHOESTERASE DOMAIN-CONTAINING PROTEIN"/>
    <property type="match status" value="1"/>
</dbReference>
<dbReference type="AlphaFoldDB" id="A0A1I6XHA3"/>
<dbReference type="EMBL" id="FPBF01000001">
    <property type="protein sequence ID" value="SFT37234.1"/>
    <property type="molecule type" value="Genomic_DNA"/>
</dbReference>
<evidence type="ECO:0000313" key="3">
    <source>
        <dbReference type="EMBL" id="SFT37234.1"/>
    </source>
</evidence>
<accession>A0A1I6XHA3</accession>
<feature type="signal peptide" evidence="1">
    <location>
        <begin position="1"/>
        <end position="20"/>
    </location>
</feature>
<dbReference type="Gene3D" id="3.60.21.10">
    <property type="match status" value="1"/>
</dbReference>
<gene>
    <name evidence="3" type="ORF">SAMN04489724_0460</name>
</gene>
<evidence type="ECO:0000256" key="1">
    <source>
        <dbReference type="SAM" id="SignalP"/>
    </source>
</evidence>
<evidence type="ECO:0000313" key="4">
    <source>
        <dbReference type="Proteomes" id="UP000199673"/>
    </source>
</evidence>
<evidence type="ECO:0000259" key="2">
    <source>
        <dbReference type="Pfam" id="PF00149"/>
    </source>
</evidence>
<dbReference type="RefSeq" id="WP_091691082.1">
    <property type="nucleotide sequence ID" value="NZ_FPBF01000001.1"/>
</dbReference>
<dbReference type="InterPro" id="IPR029052">
    <property type="entry name" value="Metallo-depent_PP-like"/>
</dbReference>
<organism evidence="3 4">
    <name type="scientific">Algoriphagus locisalis</name>
    <dbReference type="NCBI Taxonomy" id="305507"/>
    <lineage>
        <taxon>Bacteria</taxon>
        <taxon>Pseudomonadati</taxon>
        <taxon>Bacteroidota</taxon>
        <taxon>Cytophagia</taxon>
        <taxon>Cytophagales</taxon>
        <taxon>Cyclobacteriaceae</taxon>
        <taxon>Algoriphagus</taxon>
    </lineage>
</organism>